<dbReference type="EMBL" id="KB203188">
    <property type="protein sequence ID" value="ESO86086.1"/>
    <property type="molecule type" value="Genomic_DNA"/>
</dbReference>
<comment type="subcellular location">
    <subcellularLocation>
        <location evidence="1">Membrane</location>
        <topology evidence="1">Multi-pass membrane protein</topology>
    </subcellularLocation>
</comment>
<keyword evidence="4 7" id="KW-1133">Transmembrane helix</keyword>
<feature type="transmembrane region" description="Helical" evidence="7">
    <location>
        <begin position="366"/>
        <end position="384"/>
    </location>
</feature>
<keyword evidence="3 7" id="KW-0812">Transmembrane</keyword>
<keyword evidence="2" id="KW-0808">Transferase</keyword>
<dbReference type="GeneID" id="20232994"/>
<dbReference type="KEGG" id="lgi:LOTGIDRAFT_129765"/>
<accession>V3ZYM2</accession>
<evidence type="ECO:0000256" key="6">
    <source>
        <dbReference type="ARBA" id="ARBA00023315"/>
    </source>
</evidence>
<evidence type="ECO:0000256" key="1">
    <source>
        <dbReference type="ARBA" id="ARBA00004141"/>
    </source>
</evidence>
<gene>
    <name evidence="8" type="ORF">LOTGIDRAFT_129765</name>
</gene>
<dbReference type="RefSeq" id="XP_009063331.1">
    <property type="nucleotide sequence ID" value="XM_009065083.1"/>
</dbReference>
<keyword evidence="5 7" id="KW-0472">Membrane</keyword>
<feature type="transmembrane region" description="Helical" evidence="7">
    <location>
        <begin position="181"/>
        <end position="203"/>
    </location>
</feature>
<feature type="transmembrane region" description="Helical" evidence="7">
    <location>
        <begin position="99"/>
        <end position="118"/>
    </location>
</feature>
<dbReference type="PANTHER" id="PTHR13906:SF4">
    <property type="entry name" value="LYSOPHOSPHOLIPID ACYLTRANSFERASE 6"/>
    <property type="match status" value="1"/>
</dbReference>
<dbReference type="AlphaFoldDB" id="V3ZYM2"/>
<evidence type="ECO:0000313" key="9">
    <source>
        <dbReference type="Proteomes" id="UP000030746"/>
    </source>
</evidence>
<dbReference type="CTD" id="20232994"/>
<proteinExistence type="predicted"/>
<feature type="transmembrane region" description="Helical" evidence="7">
    <location>
        <begin position="436"/>
        <end position="454"/>
    </location>
</feature>
<keyword evidence="9" id="KW-1185">Reference proteome</keyword>
<name>V3ZYM2_LOTGI</name>
<evidence type="ECO:0000256" key="2">
    <source>
        <dbReference type="ARBA" id="ARBA00022679"/>
    </source>
</evidence>
<feature type="transmembrane region" description="Helical" evidence="7">
    <location>
        <begin position="404"/>
        <end position="424"/>
    </location>
</feature>
<organism evidence="8 9">
    <name type="scientific">Lottia gigantea</name>
    <name type="common">Giant owl limpet</name>
    <dbReference type="NCBI Taxonomy" id="225164"/>
    <lineage>
        <taxon>Eukaryota</taxon>
        <taxon>Metazoa</taxon>
        <taxon>Spiralia</taxon>
        <taxon>Lophotrochozoa</taxon>
        <taxon>Mollusca</taxon>
        <taxon>Gastropoda</taxon>
        <taxon>Patellogastropoda</taxon>
        <taxon>Lottioidea</taxon>
        <taxon>Lottiidae</taxon>
        <taxon>Lottia</taxon>
    </lineage>
</organism>
<dbReference type="GO" id="GO:0016020">
    <property type="term" value="C:membrane"/>
    <property type="evidence" value="ECO:0007669"/>
    <property type="project" value="UniProtKB-SubCell"/>
</dbReference>
<dbReference type="InterPro" id="IPR004299">
    <property type="entry name" value="MBOAT_fam"/>
</dbReference>
<reference evidence="8 9" key="1">
    <citation type="journal article" date="2013" name="Nature">
        <title>Insights into bilaterian evolution from three spiralian genomes.</title>
        <authorList>
            <person name="Simakov O."/>
            <person name="Marletaz F."/>
            <person name="Cho S.J."/>
            <person name="Edsinger-Gonzales E."/>
            <person name="Havlak P."/>
            <person name="Hellsten U."/>
            <person name="Kuo D.H."/>
            <person name="Larsson T."/>
            <person name="Lv J."/>
            <person name="Arendt D."/>
            <person name="Savage R."/>
            <person name="Osoegawa K."/>
            <person name="de Jong P."/>
            <person name="Grimwood J."/>
            <person name="Chapman J.A."/>
            <person name="Shapiro H."/>
            <person name="Aerts A."/>
            <person name="Otillar R.P."/>
            <person name="Terry A.Y."/>
            <person name="Boore J.L."/>
            <person name="Grigoriev I.V."/>
            <person name="Lindberg D.R."/>
            <person name="Seaver E.C."/>
            <person name="Weisblat D.A."/>
            <person name="Putnam N.H."/>
            <person name="Rokhsar D.S."/>
        </authorList>
    </citation>
    <scope>NUCLEOTIDE SEQUENCE [LARGE SCALE GENOMIC DNA]</scope>
</reference>
<dbReference type="Proteomes" id="UP000030746">
    <property type="component" value="Unassembled WGS sequence"/>
</dbReference>
<dbReference type="PANTHER" id="PTHR13906">
    <property type="entry name" value="PORCUPINE"/>
    <property type="match status" value="1"/>
</dbReference>
<dbReference type="Pfam" id="PF03062">
    <property type="entry name" value="MBOAT"/>
    <property type="match status" value="1"/>
</dbReference>
<sequence>MVKTGEFYAGSRLLTPLSETIGLPIDQVNFLVCQLVALILAFPFRIVLSPSTTSLTVRHVVQITLGVSLTLFCFGYQIWHLFMLSFVSYILMKYGSKDWMHNAIFIYNMVYLSVTHIWRQIYDYGGYTLDITGPLMIMTQKMSSMAFSLHDGLYKDNNKLTQDQKSQAIRKMPSLLSFYSYVFYFHGIMCGPLCFFADFISFMEGRNFMEAKIPYIENSTNKQLVLLSCLVLLFICLVLLLICLLFLISAQSFFEMSFIQKTVYLLICLMLAKQKYYFAWKLGEAVNNAAGLGFQGFDEKGQPKWDLVNNVDIWNVEFCNSLKLNLDAWNKTTLVWLRRVVYDRVPKLKVVAVFVCSATWHGFYPGYYLTFATGLLLTVAAKLVRRKIRPFFLTSPVLKFIYDCSTFIFTRLALMWLATPFILLELKPGLTVYSSLYWWLHILSMVAIVILSFYHPQKPKPDSDKKAETDKKTQ</sequence>
<dbReference type="OMA" id="WHGTRPG"/>
<feature type="transmembrane region" description="Helical" evidence="7">
    <location>
        <begin position="60"/>
        <end position="87"/>
    </location>
</feature>
<dbReference type="OrthoDB" id="286734at2759"/>
<evidence type="ECO:0000256" key="5">
    <source>
        <dbReference type="ARBA" id="ARBA00023136"/>
    </source>
</evidence>
<dbReference type="HOGENOM" id="CLU_011340_3_0_1"/>
<feature type="transmembrane region" description="Helical" evidence="7">
    <location>
        <begin position="224"/>
        <end position="247"/>
    </location>
</feature>
<dbReference type="InterPro" id="IPR049941">
    <property type="entry name" value="LPLAT_7/PORCN-like"/>
</dbReference>
<protein>
    <submittedName>
        <fullName evidence="8">Uncharacterized protein</fullName>
    </submittedName>
</protein>
<feature type="transmembrane region" description="Helical" evidence="7">
    <location>
        <begin position="28"/>
        <end position="48"/>
    </location>
</feature>
<dbReference type="STRING" id="225164.V3ZYM2"/>
<evidence type="ECO:0000256" key="4">
    <source>
        <dbReference type="ARBA" id="ARBA00022989"/>
    </source>
</evidence>
<keyword evidence="6" id="KW-0012">Acyltransferase</keyword>
<dbReference type="GO" id="GO:0030258">
    <property type="term" value="P:lipid modification"/>
    <property type="evidence" value="ECO:0007669"/>
    <property type="project" value="TreeGrafter"/>
</dbReference>
<evidence type="ECO:0000256" key="3">
    <source>
        <dbReference type="ARBA" id="ARBA00022692"/>
    </source>
</evidence>
<dbReference type="GO" id="GO:0016746">
    <property type="term" value="F:acyltransferase activity"/>
    <property type="evidence" value="ECO:0007669"/>
    <property type="project" value="UniProtKB-KW"/>
</dbReference>
<evidence type="ECO:0000256" key="7">
    <source>
        <dbReference type="SAM" id="Phobius"/>
    </source>
</evidence>
<evidence type="ECO:0000313" key="8">
    <source>
        <dbReference type="EMBL" id="ESO86086.1"/>
    </source>
</evidence>